<dbReference type="Pfam" id="PF00583">
    <property type="entry name" value="Acetyltransf_1"/>
    <property type="match status" value="1"/>
</dbReference>
<dbReference type="PROSITE" id="PS51186">
    <property type="entry name" value="GNAT"/>
    <property type="match status" value="1"/>
</dbReference>
<comment type="caution">
    <text evidence="2">The sequence shown here is derived from an EMBL/GenBank/DDBJ whole genome shotgun (WGS) entry which is preliminary data.</text>
</comment>
<evidence type="ECO:0000313" key="2">
    <source>
        <dbReference type="EMBL" id="MBC8334558.1"/>
    </source>
</evidence>
<proteinExistence type="predicted"/>
<dbReference type="GO" id="GO:0016747">
    <property type="term" value="F:acyltransferase activity, transferring groups other than amino-acyl groups"/>
    <property type="evidence" value="ECO:0007669"/>
    <property type="project" value="InterPro"/>
</dbReference>
<dbReference type="CDD" id="cd04301">
    <property type="entry name" value="NAT_SF"/>
    <property type="match status" value="1"/>
</dbReference>
<organism evidence="2 3">
    <name type="scientific">Candidatus Desulfolinea nitratireducens</name>
    <dbReference type="NCBI Taxonomy" id="2841698"/>
    <lineage>
        <taxon>Bacteria</taxon>
        <taxon>Bacillati</taxon>
        <taxon>Chloroflexota</taxon>
        <taxon>Anaerolineae</taxon>
        <taxon>Anaerolineales</taxon>
        <taxon>Anaerolineales incertae sedis</taxon>
        <taxon>Candidatus Desulfolinea</taxon>
    </lineage>
</organism>
<reference evidence="2 3" key="1">
    <citation type="submission" date="2020-08" db="EMBL/GenBank/DDBJ databases">
        <title>Bridging the membrane lipid divide: bacteria of the FCB group superphylum have the potential to synthesize archaeal ether lipids.</title>
        <authorList>
            <person name="Villanueva L."/>
            <person name="Von Meijenfeldt F.A.B."/>
            <person name="Westbye A.B."/>
            <person name="Yadav S."/>
            <person name="Hopmans E.C."/>
            <person name="Dutilh B.E."/>
            <person name="Sinninghe Damste J.S."/>
        </authorList>
    </citation>
    <scope>NUCLEOTIDE SEQUENCE [LARGE SCALE GENOMIC DNA]</scope>
    <source>
        <strain evidence="2">NIOZ-UU36</strain>
    </source>
</reference>
<evidence type="ECO:0000313" key="3">
    <source>
        <dbReference type="Proteomes" id="UP000614469"/>
    </source>
</evidence>
<dbReference type="SUPFAM" id="SSF55729">
    <property type="entry name" value="Acyl-CoA N-acyltransferases (Nat)"/>
    <property type="match status" value="1"/>
</dbReference>
<evidence type="ECO:0000259" key="1">
    <source>
        <dbReference type="PROSITE" id="PS51186"/>
    </source>
</evidence>
<name>A0A8J6TEH3_9CHLR</name>
<dbReference type="EMBL" id="JACNJN010000071">
    <property type="protein sequence ID" value="MBC8334558.1"/>
    <property type="molecule type" value="Genomic_DNA"/>
</dbReference>
<dbReference type="Gene3D" id="3.40.630.30">
    <property type="match status" value="1"/>
</dbReference>
<protein>
    <submittedName>
        <fullName evidence="2">GNAT family N-acetyltransferase</fullName>
    </submittedName>
</protein>
<dbReference type="AlphaFoldDB" id="A0A8J6TEH3"/>
<accession>A0A8J6TEH3</accession>
<dbReference type="InterPro" id="IPR016181">
    <property type="entry name" value="Acyl_CoA_acyltransferase"/>
</dbReference>
<sequence>MGLKILTANHFTIEELTAFYNRTRVDYLVPMPMSPEVMAEYIHDFDVNLALSPVVQEKGSGQFLGLGMLGVRGENTWITRMGVCPPNRRQGVGAALMDSLLEASYRIGGKNIILEVIKNNIPAQTLFANSGFKKNKEYLVLRRAPIRPSLSPEGEITWLYRKDALAALRSYPHSLTWINALETMKNASMFQGFSIELEDGSRGWLVYRHKKHSITHFVFHTERGNPSTIARNILIYLHLQYHRMDSYAENFFGDDPHLSALYDLGYFEAFRRVEMIKDNTI</sequence>
<dbReference type="Proteomes" id="UP000614469">
    <property type="component" value="Unassembled WGS sequence"/>
</dbReference>
<dbReference type="InterPro" id="IPR000182">
    <property type="entry name" value="GNAT_dom"/>
</dbReference>
<gene>
    <name evidence="2" type="ORF">H8E29_04780</name>
</gene>
<feature type="domain" description="N-acetyltransferase" evidence="1">
    <location>
        <begin position="3"/>
        <end position="153"/>
    </location>
</feature>